<dbReference type="EMBL" id="JBBMFM010000240">
    <property type="protein sequence ID" value="MEQ2428936.1"/>
    <property type="molecule type" value="Genomic_DNA"/>
</dbReference>
<keyword evidence="1" id="KW-0472">Membrane</keyword>
<feature type="transmembrane region" description="Helical" evidence="1">
    <location>
        <begin position="35"/>
        <end position="55"/>
    </location>
</feature>
<accession>A0ABV1DF11</accession>
<evidence type="ECO:0000256" key="1">
    <source>
        <dbReference type="SAM" id="Phobius"/>
    </source>
</evidence>
<protein>
    <submittedName>
        <fullName evidence="2">Uncharacterized protein</fullName>
    </submittedName>
</protein>
<dbReference type="RefSeq" id="WP_349119291.1">
    <property type="nucleotide sequence ID" value="NZ_JBBMFM010000240.1"/>
</dbReference>
<feature type="transmembrane region" description="Helical" evidence="1">
    <location>
        <begin position="6"/>
        <end position="23"/>
    </location>
</feature>
<gene>
    <name evidence="2" type="ORF">WMQ36_28635</name>
</gene>
<evidence type="ECO:0000313" key="2">
    <source>
        <dbReference type="EMBL" id="MEQ2428936.1"/>
    </source>
</evidence>
<keyword evidence="1" id="KW-0812">Transmembrane</keyword>
<name>A0ABV1DF11_9FIRM</name>
<reference evidence="2 3" key="1">
    <citation type="submission" date="2024-03" db="EMBL/GenBank/DDBJ databases">
        <title>Human intestinal bacterial collection.</title>
        <authorList>
            <person name="Pauvert C."/>
            <person name="Hitch T.C.A."/>
            <person name="Clavel T."/>
        </authorList>
    </citation>
    <scope>NUCLEOTIDE SEQUENCE [LARGE SCALE GENOMIC DNA]</scope>
    <source>
        <strain evidence="2 3">CLA-SR-H021</strain>
    </source>
</reference>
<organism evidence="2 3">
    <name type="scientific">Enterocloster hominis</name>
    <name type="common">ex Hitch et al. 2024</name>
    <dbReference type="NCBI Taxonomy" id="1917870"/>
    <lineage>
        <taxon>Bacteria</taxon>
        <taxon>Bacillati</taxon>
        <taxon>Bacillota</taxon>
        <taxon>Clostridia</taxon>
        <taxon>Lachnospirales</taxon>
        <taxon>Lachnospiraceae</taxon>
        <taxon>Enterocloster</taxon>
    </lineage>
</organism>
<keyword evidence="1" id="KW-1133">Transmembrane helix</keyword>
<comment type="caution">
    <text evidence="2">The sequence shown here is derived from an EMBL/GenBank/DDBJ whole genome shotgun (WGS) entry which is preliminary data.</text>
</comment>
<feature type="non-terminal residue" evidence="2">
    <location>
        <position position="63"/>
    </location>
</feature>
<keyword evidence="3" id="KW-1185">Reference proteome</keyword>
<sequence>MRSYVFISITALYFYMFLMLAFMSAKKSRLVRDFIAVLGAMILWTGGSLLMRLMAWPSYHMWF</sequence>
<dbReference type="Proteomes" id="UP001454086">
    <property type="component" value="Unassembled WGS sequence"/>
</dbReference>
<evidence type="ECO:0000313" key="3">
    <source>
        <dbReference type="Proteomes" id="UP001454086"/>
    </source>
</evidence>
<proteinExistence type="predicted"/>